<feature type="domain" description="Protein kinase" evidence="5">
    <location>
        <begin position="1"/>
        <end position="261"/>
    </location>
</feature>
<dbReference type="Gene3D" id="1.10.510.10">
    <property type="entry name" value="Transferase(Phosphotransferase) domain 1"/>
    <property type="match status" value="1"/>
</dbReference>
<dbReference type="Pfam" id="PF00069">
    <property type="entry name" value="Pkinase"/>
    <property type="match status" value="1"/>
</dbReference>
<dbReference type="InterPro" id="IPR008266">
    <property type="entry name" value="Tyr_kinase_AS"/>
</dbReference>
<dbReference type="SUPFAM" id="SSF56112">
    <property type="entry name" value="Protein kinase-like (PK-like)"/>
    <property type="match status" value="1"/>
</dbReference>
<gene>
    <name evidence="6" type="ORF">DI536_03870</name>
</gene>
<organism evidence="6 7">
    <name type="scientific">Archangium gephyra</name>
    <dbReference type="NCBI Taxonomy" id="48"/>
    <lineage>
        <taxon>Bacteria</taxon>
        <taxon>Pseudomonadati</taxon>
        <taxon>Myxococcota</taxon>
        <taxon>Myxococcia</taxon>
        <taxon>Myxococcales</taxon>
        <taxon>Cystobacterineae</taxon>
        <taxon>Archangiaceae</taxon>
        <taxon>Archangium</taxon>
    </lineage>
</organism>
<dbReference type="GO" id="GO:0005524">
    <property type="term" value="F:ATP binding"/>
    <property type="evidence" value="ECO:0007669"/>
    <property type="project" value="UniProtKB-KW"/>
</dbReference>
<keyword evidence="3 6" id="KW-0418">Kinase</keyword>
<comment type="caution">
    <text evidence="6">The sequence shown here is derived from an EMBL/GenBank/DDBJ whole genome shotgun (WGS) entry which is preliminary data.</text>
</comment>
<name>A0A2W5TZJ3_9BACT</name>
<reference evidence="6 7" key="1">
    <citation type="submission" date="2017-08" db="EMBL/GenBank/DDBJ databases">
        <title>Infants hospitalized years apart are colonized by the same room-sourced microbial strains.</title>
        <authorList>
            <person name="Brooks B."/>
            <person name="Olm M.R."/>
            <person name="Firek B.A."/>
            <person name="Baker R."/>
            <person name="Thomas B.C."/>
            <person name="Morowitz M.J."/>
            <person name="Banfield J.F."/>
        </authorList>
    </citation>
    <scope>NUCLEOTIDE SEQUENCE [LARGE SCALE GENOMIC DNA]</scope>
    <source>
        <strain evidence="6">S2_003_000_R2_14</strain>
    </source>
</reference>
<keyword evidence="4" id="KW-0067">ATP-binding</keyword>
<protein>
    <submittedName>
        <fullName evidence="6">Serine/threonine protein kinase</fullName>
    </submittedName>
</protein>
<dbReference type="EMBL" id="QFQP01000002">
    <property type="protein sequence ID" value="PZR17706.1"/>
    <property type="molecule type" value="Genomic_DNA"/>
</dbReference>
<dbReference type="CDD" id="cd14014">
    <property type="entry name" value="STKc_PknB_like"/>
    <property type="match status" value="1"/>
</dbReference>
<evidence type="ECO:0000256" key="4">
    <source>
        <dbReference type="ARBA" id="ARBA00022840"/>
    </source>
</evidence>
<dbReference type="PROSITE" id="PS00109">
    <property type="entry name" value="PROTEIN_KINASE_TYR"/>
    <property type="match status" value="1"/>
</dbReference>
<evidence type="ECO:0000256" key="1">
    <source>
        <dbReference type="ARBA" id="ARBA00022679"/>
    </source>
</evidence>
<dbReference type="PANTHER" id="PTHR43289:SF6">
    <property type="entry name" value="SERINE_THREONINE-PROTEIN KINASE NEKL-3"/>
    <property type="match status" value="1"/>
</dbReference>
<evidence type="ECO:0000259" key="5">
    <source>
        <dbReference type="PROSITE" id="PS50011"/>
    </source>
</evidence>
<dbReference type="PANTHER" id="PTHR43289">
    <property type="entry name" value="MITOGEN-ACTIVATED PROTEIN KINASE KINASE KINASE 20-RELATED"/>
    <property type="match status" value="1"/>
</dbReference>
<evidence type="ECO:0000313" key="7">
    <source>
        <dbReference type="Proteomes" id="UP000249061"/>
    </source>
</evidence>
<dbReference type="PIRSF" id="PIRSF000654">
    <property type="entry name" value="Integrin-linked_kinase"/>
    <property type="match status" value="1"/>
</dbReference>
<dbReference type="AlphaFoldDB" id="A0A2W5TZJ3"/>
<dbReference type="InterPro" id="IPR000719">
    <property type="entry name" value="Prot_kinase_dom"/>
</dbReference>
<proteinExistence type="predicted"/>
<dbReference type="Gene3D" id="3.30.200.20">
    <property type="entry name" value="Phosphorylase Kinase, domain 1"/>
    <property type="match status" value="1"/>
</dbReference>
<accession>A0A2W5TZJ3</accession>
<dbReference type="PROSITE" id="PS50011">
    <property type="entry name" value="PROTEIN_KINASE_DOM"/>
    <property type="match status" value="1"/>
</dbReference>
<keyword evidence="1" id="KW-0808">Transferase</keyword>
<keyword evidence="2" id="KW-0547">Nucleotide-binding</keyword>
<sequence length="283" mass="31511">MAEVFRVRANGGRFDGRQLALKRLLPSLRKDEEAVRLFTAEAELSQHLHHPNIVQVLDVGRDDESIFIVMDFIDGRDVAQIIKRCKQKKVPWPIDFALYLARALLEALDYAHHAKGPDGRPLGIIHCDVSPSNFFVSRTGELVLGDFGVARSLIEVGPDQVMGKPYYLSPEAVSGHLDPTIDLWAVGVTLYELLTLQRPFLGKTSQEVFSAIKLSHYTPVRELRPDVPAIVEGLIARAFDPDPAMRFRTAREFADEIAPLYDERVGTPLAISAVVRGLFGTSD</sequence>
<dbReference type="InterPro" id="IPR011009">
    <property type="entry name" value="Kinase-like_dom_sf"/>
</dbReference>
<dbReference type="Proteomes" id="UP000249061">
    <property type="component" value="Unassembled WGS sequence"/>
</dbReference>
<evidence type="ECO:0000256" key="2">
    <source>
        <dbReference type="ARBA" id="ARBA00022741"/>
    </source>
</evidence>
<evidence type="ECO:0000256" key="3">
    <source>
        <dbReference type="ARBA" id="ARBA00022777"/>
    </source>
</evidence>
<evidence type="ECO:0000313" key="6">
    <source>
        <dbReference type="EMBL" id="PZR17706.1"/>
    </source>
</evidence>
<keyword evidence="6" id="KW-0723">Serine/threonine-protein kinase</keyword>
<dbReference type="GO" id="GO:0004674">
    <property type="term" value="F:protein serine/threonine kinase activity"/>
    <property type="evidence" value="ECO:0007669"/>
    <property type="project" value="UniProtKB-KW"/>
</dbReference>